<keyword evidence="5 6" id="KW-0472">Membrane</keyword>
<keyword evidence="4 6" id="KW-1133">Transmembrane helix</keyword>
<feature type="transmembrane region" description="Helical" evidence="6">
    <location>
        <begin position="500"/>
        <end position="517"/>
    </location>
</feature>
<evidence type="ECO:0000313" key="9">
    <source>
        <dbReference type="Proteomes" id="UP000677305"/>
    </source>
</evidence>
<dbReference type="PANTHER" id="PTHR30619">
    <property type="entry name" value="DNA INTERNALIZATION/COMPETENCE PROTEIN COMEC/REC2"/>
    <property type="match status" value="1"/>
</dbReference>
<dbReference type="NCBIfam" id="TIGR00360">
    <property type="entry name" value="ComEC_N-term"/>
    <property type="match status" value="1"/>
</dbReference>
<sequence length="796" mass="90681">MKRPAVFICIFYLIGVLTGYYVKDLLLVILLFGITIILSIILYKTYSWKGVFIFPLICFFAYINICNHIESNNNPLDKLFDDTVSCTAEGYIDNIISKEDKTQLIISTNKIIIEDKIYTDKFKIKVYGTDINKIDIGTYINISGKLSKLTRPTNQGQFDEEKYYRIRGIKYKLYLKEHKIIDDEKTNILSTIKYSMNKKLSFIRNKWVKVYDSILPENQANLMKAMILGEKSYLSIDTKNKYSESGISHVLAISGLHIAILGYGFFSLICLLISKKKSVIFTICFLAFYLILTGASVSTVRAVIMLSIILLAYFFGRTYDIYSSICIAAVIILMINPYNLWDTGFLLSFSAVIGIIAITPALDELYNKKGNKIIATFNVSLAATLGTMPVMLLTFYELHIYSVLVNILVVPLMTIVVLFGFIGLVVGSLSIYFGKLISGIIFYILNFYDLCCEFAGNLPFSTITIGKPQLINLILFIIIFILISMLASEKVNKQSVKKHITIAACLLVILNFVFYISPKPLKIVHLDIGQGDSAVVISPARKVYVIDGGGNLKKKTTDRDTGYYIVRPYLKYNGISKIDCLIMTHSDRDHVGGLIELIDYFKIDNIVLPYAYKNKEEEDILLKELIDRATKKNINMVYLNEKNVIRDKYISFETIYPLRDTTQFHNNNAYSLVLKLKYKAYDEILTGDIEKEEEEKINNKYTDYLNSDIIKVPHHGSNSSSTKEFIEYVMPRLAVISSGRNNRFGHPHKEVLERYMDYDIPIFNTSKDGAITIKTDGHNMGISTYYSKKQIFLGIK</sequence>
<evidence type="ECO:0000256" key="1">
    <source>
        <dbReference type="ARBA" id="ARBA00004651"/>
    </source>
</evidence>
<dbReference type="NCBIfam" id="TIGR00361">
    <property type="entry name" value="ComEC_Rec2"/>
    <property type="match status" value="1"/>
</dbReference>
<reference evidence="8 9" key="1">
    <citation type="submission" date="2020-07" db="EMBL/GenBank/DDBJ databases">
        <title>Vallitalea guaymasensis genome.</title>
        <authorList>
            <person name="Postec A."/>
        </authorList>
    </citation>
    <scope>NUCLEOTIDE SEQUENCE [LARGE SCALE GENOMIC DNA]</scope>
    <source>
        <strain evidence="8 9">Ra1766G1</strain>
    </source>
</reference>
<feature type="transmembrane region" description="Helical" evidence="6">
    <location>
        <begin position="374"/>
        <end position="396"/>
    </location>
</feature>
<feature type="transmembrane region" description="Helical" evidence="6">
    <location>
        <begin position="470"/>
        <end position="488"/>
    </location>
</feature>
<keyword evidence="2" id="KW-1003">Cell membrane</keyword>
<dbReference type="AlphaFoldDB" id="A0A8J8MDT1"/>
<feature type="transmembrane region" description="Helical" evidence="6">
    <location>
        <begin position="280"/>
        <end position="312"/>
    </location>
</feature>
<dbReference type="Pfam" id="PF03772">
    <property type="entry name" value="Competence"/>
    <property type="match status" value="1"/>
</dbReference>
<dbReference type="CDD" id="cd07731">
    <property type="entry name" value="ComA-like_MBL-fold"/>
    <property type="match status" value="1"/>
</dbReference>
<name>A0A8J8MDT1_9FIRM</name>
<organism evidence="8 9">
    <name type="scientific">Vallitalea guaymasensis</name>
    <dbReference type="NCBI Taxonomy" id="1185412"/>
    <lineage>
        <taxon>Bacteria</taxon>
        <taxon>Bacillati</taxon>
        <taxon>Bacillota</taxon>
        <taxon>Clostridia</taxon>
        <taxon>Lachnospirales</taxon>
        <taxon>Vallitaleaceae</taxon>
        <taxon>Vallitalea</taxon>
    </lineage>
</organism>
<feature type="transmembrane region" description="Helical" evidence="6">
    <location>
        <begin position="408"/>
        <end position="433"/>
    </location>
</feature>
<evidence type="ECO:0000256" key="4">
    <source>
        <dbReference type="ARBA" id="ARBA00022989"/>
    </source>
</evidence>
<evidence type="ECO:0000256" key="2">
    <source>
        <dbReference type="ARBA" id="ARBA00022475"/>
    </source>
</evidence>
<dbReference type="InterPro" id="IPR004797">
    <property type="entry name" value="Competence_ComEC/Rec2"/>
</dbReference>
<dbReference type="GO" id="GO:0030420">
    <property type="term" value="P:establishment of competence for transformation"/>
    <property type="evidence" value="ECO:0007669"/>
    <property type="project" value="InterPro"/>
</dbReference>
<dbReference type="InterPro" id="IPR035681">
    <property type="entry name" value="ComA-like_MBL"/>
</dbReference>
<dbReference type="InterPro" id="IPR025405">
    <property type="entry name" value="DUF4131"/>
</dbReference>
<dbReference type="RefSeq" id="WP_212691093.1">
    <property type="nucleotide sequence ID" value="NZ_CP058561.1"/>
</dbReference>
<feature type="transmembrane region" description="Helical" evidence="6">
    <location>
        <begin position="344"/>
        <end position="362"/>
    </location>
</feature>
<evidence type="ECO:0000313" key="8">
    <source>
        <dbReference type="EMBL" id="QUH30994.1"/>
    </source>
</evidence>
<dbReference type="InterPro" id="IPR004477">
    <property type="entry name" value="ComEC_N"/>
</dbReference>
<keyword evidence="9" id="KW-1185">Reference proteome</keyword>
<protein>
    <submittedName>
        <fullName evidence="8">DNA internalization-related competence protein ComEC/Rec2</fullName>
    </submittedName>
</protein>
<evidence type="ECO:0000259" key="7">
    <source>
        <dbReference type="SMART" id="SM00849"/>
    </source>
</evidence>
<feature type="domain" description="Metallo-beta-lactamase" evidence="7">
    <location>
        <begin position="530"/>
        <end position="740"/>
    </location>
</feature>
<dbReference type="Proteomes" id="UP000677305">
    <property type="component" value="Chromosome"/>
</dbReference>
<evidence type="ECO:0000256" key="5">
    <source>
        <dbReference type="ARBA" id="ARBA00023136"/>
    </source>
</evidence>
<feature type="transmembrane region" description="Helical" evidence="6">
    <location>
        <begin position="250"/>
        <end position="274"/>
    </location>
</feature>
<dbReference type="InterPro" id="IPR052159">
    <property type="entry name" value="Competence_DNA_uptake"/>
</dbReference>
<feature type="transmembrane region" description="Helical" evidence="6">
    <location>
        <begin position="319"/>
        <end position="338"/>
    </location>
</feature>
<keyword evidence="3 6" id="KW-0812">Transmembrane</keyword>
<dbReference type="PANTHER" id="PTHR30619:SF1">
    <property type="entry name" value="RECOMBINATION PROTEIN 2"/>
    <property type="match status" value="1"/>
</dbReference>
<dbReference type="SUPFAM" id="SSF56281">
    <property type="entry name" value="Metallo-hydrolase/oxidoreductase"/>
    <property type="match status" value="1"/>
</dbReference>
<proteinExistence type="predicted"/>
<evidence type="ECO:0000256" key="6">
    <source>
        <dbReference type="SAM" id="Phobius"/>
    </source>
</evidence>
<dbReference type="SMART" id="SM00849">
    <property type="entry name" value="Lactamase_B"/>
    <property type="match status" value="1"/>
</dbReference>
<dbReference type="Pfam" id="PF00753">
    <property type="entry name" value="Lactamase_B"/>
    <property type="match status" value="1"/>
</dbReference>
<dbReference type="Pfam" id="PF13567">
    <property type="entry name" value="DUF4131"/>
    <property type="match status" value="1"/>
</dbReference>
<dbReference type="KEGG" id="vgu:HYG85_19535"/>
<dbReference type="GO" id="GO:0005886">
    <property type="term" value="C:plasma membrane"/>
    <property type="evidence" value="ECO:0007669"/>
    <property type="project" value="UniProtKB-SubCell"/>
</dbReference>
<evidence type="ECO:0000256" key="3">
    <source>
        <dbReference type="ARBA" id="ARBA00022692"/>
    </source>
</evidence>
<dbReference type="InterPro" id="IPR001279">
    <property type="entry name" value="Metallo-B-lactamas"/>
</dbReference>
<dbReference type="EMBL" id="CP058561">
    <property type="protein sequence ID" value="QUH30994.1"/>
    <property type="molecule type" value="Genomic_DNA"/>
</dbReference>
<feature type="transmembrane region" description="Helical" evidence="6">
    <location>
        <begin position="28"/>
        <end position="46"/>
    </location>
</feature>
<dbReference type="InterPro" id="IPR036866">
    <property type="entry name" value="RibonucZ/Hydroxyglut_hydro"/>
</dbReference>
<feature type="transmembrane region" description="Helical" evidence="6">
    <location>
        <begin position="5"/>
        <end position="22"/>
    </location>
</feature>
<dbReference type="Gene3D" id="3.60.15.10">
    <property type="entry name" value="Ribonuclease Z/Hydroxyacylglutathione hydrolase-like"/>
    <property type="match status" value="1"/>
</dbReference>
<comment type="subcellular location">
    <subcellularLocation>
        <location evidence="1">Cell membrane</location>
        <topology evidence="1">Multi-pass membrane protein</topology>
    </subcellularLocation>
</comment>
<accession>A0A8J8MDT1</accession>
<gene>
    <name evidence="8" type="ORF">HYG85_19535</name>
</gene>